<gene>
    <name evidence="1" type="ORF">BPS1E_0977</name>
</gene>
<name>A0A267WLT3_BIFPS</name>
<protein>
    <submittedName>
        <fullName evidence="1">Uncharacterized protein</fullName>
    </submittedName>
</protein>
<dbReference type="EMBL" id="MNLB01000004">
    <property type="protein sequence ID" value="PAC73585.1"/>
    <property type="molecule type" value="Genomic_DNA"/>
</dbReference>
<dbReference type="RefSeq" id="WP_095279550.1">
    <property type="nucleotide sequence ID" value="NZ_MNLB01000004.1"/>
</dbReference>
<sequence>MFGVISDWIGLIGGIVGIASGAASVFSAKSAATSNRIAKDALEENKKITKVTLEDAIHSSQENDMEWEYSFYDVDVAPGRSRIDFESATNEVIKDLQVRVVRENNDVTNLTETRFEGTRLVTVFYPSEWDHSETPTKTAFIISWKYARSGKAERKVVEPFI</sequence>
<dbReference type="AlphaFoldDB" id="A0A267WLT3"/>
<organism evidence="1 2">
    <name type="scientific">Bifidobacterium pseudocatenulatum</name>
    <dbReference type="NCBI Taxonomy" id="28026"/>
    <lineage>
        <taxon>Bacteria</taxon>
        <taxon>Bacillati</taxon>
        <taxon>Actinomycetota</taxon>
        <taxon>Actinomycetes</taxon>
        <taxon>Bifidobacteriales</taxon>
        <taxon>Bifidobacteriaceae</taxon>
        <taxon>Bifidobacterium</taxon>
    </lineage>
</organism>
<accession>A0A267WLT3</accession>
<dbReference type="Proteomes" id="UP000216789">
    <property type="component" value="Unassembled WGS sequence"/>
</dbReference>
<reference evidence="1 2" key="1">
    <citation type="journal article" date="2017" name="ISME J.">
        <title>Unveiling bifidobacterial biogeography across the mammalian branch of the tree of life.</title>
        <authorList>
            <person name="Milani C."/>
            <person name="Mangifesta M."/>
            <person name="Mancabelli L."/>
            <person name="Lugli G.A."/>
            <person name="James K."/>
            <person name="Duranti S."/>
            <person name="Turroni F."/>
            <person name="Ferrario C."/>
            <person name="Ossiprandi M.C."/>
            <person name="van Sinderen D."/>
            <person name="Ventura M."/>
        </authorList>
    </citation>
    <scope>NUCLEOTIDE SEQUENCE [LARGE SCALE GENOMIC DNA]</scope>
    <source>
        <strain evidence="1 2">1E</strain>
    </source>
</reference>
<proteinExistence type="predicted"/>
<evidence type="ECO:0000313" key="1">
    <source>
        <dbReference type="EMBL" id="PAC73585.1"/>
    </source>
</evidence>
<evidence type="ECO:0000313" key="2">
    <source>
        <dbReference type="Proteomes" id="UP000216789"/>
    </source>
</evidence>
<comment type="caution">
    <text evidence="1">The sequence shown here is derived from an EMBL/GenBank/DDBJ whole genome shotgun (WGS) entry which is preliminary data.</text>
</comment>